<dbReference type="EMBL" id="MWPZ01000001">
    <property type="protein sequence ID" value="TID06922.1"/>
    <property type="molecule type" value="Genomic_DNA"/>
</dbReference>
<evidence type="ECO:0000313" key="2">
    <source>
        <dbReference type="Proteomes" id="UP000305883"/>
    </source>
</evidence>
<dbReference type="Proteomes" id="UP000305883">
    <property type="component" value="Unassembled WGS sequence"/>
</dbReference>
<protein>
    <submittedName>
        <fullName evidence="1">Uncharacterized protein</fullName>
    </submittedName>
</protein>
<organism evidence="1 2">
    <name type="scientific">Colletotrichum higginsianum</name>
    <dbReference type="NCBI Taxonomy" id="80884"/>
    <lineage>
        <taxon>Eukaryota</taxon>
        <taxon>Fungi</taxon>
        <taxon>Dikarya</taxon>
        <taxon>Ascomycota</taxon>
        <taxon>Pezizomycotina</taxon>
        <taxon>Sordariomycetes</taxon>
        <taxon>Hypocreomycetidae</taxon>
        <taxon>Glomerellales</taxon>
        <taxon>Glomerellaceae</taxon>
        <taxon>Colletotrichum</taxon>
        <taxon>Colletotrichum destructivum species complex</taxon>
    </lineage>
</organism>
<sequence length="115" mass="13179">MDGGVVDPVVASKLPRFKCCLYVEKECLDLLDAFRRSQHPLKPPPPRLWTPDREHWDPDYAIDTGGHPPIEGCDRKYVGWAYFSAVQVFETYSKQTMFEELILKTLPLLEPTTLG</sequence>
<reference evidence="1 2" key="1">
    <citation type="journal article" date="2019" name="Genome Biol. Evol.">
        <title>Genomic Plasticity Mediated by Transposable Elements in the Plant Pathogenic Fungus Colletotrichum higginsianum.</title>
        <authorList>
            <person name="Tsushima A."/>
            <person name="Gan P."/>
            <person name="Kumakura N."/>
            <person name="Narusaka M."/>
            <person name="Takano Y."/>
            <person name="Narusaka Y."/>
            <person name="Shirasu K."/>
        </authorList>
    </citation>
    <scope>NUCLEOTIDE SEQUENCE [LARGE SCALE GENOMIC DNA]</scope>
    <source>
        <strain evidence="1 2">MAFF305635-RFP</strain>
    </source>
</reference>
<name>A0A4V4NE07_9PEZI</name>
<dbReference type="AlphaFoldDB" id="A0A4V4NE07"/>
<proteinExistence type="predicted"/>
<gene>
    <name evidence="1" type="ORF">CH35J_000676</name>
</gene>
<accession>A0A4V4NE07</accession>
<comment type="caution">
    <text evidence="1">The sequence shown here is derived from an EMBL/GenBank/DDBJ whole genome shotgun (WGS) entry which is preliminary data.</text>
</comment>
<evidence type="ECO:0000313" key="1">
    <source>
        <dbReference type="EMBL" id="TID06922.1"/>
    </source>
</evidence>